<evidence type="ECO:0000256" key="3">
    <source>
        <dbReference type="ARBA" id="ARBA00012513"/>
    </source>
</evidence>
<dbReference type="InterPro" id="IPR017441">
    <property type="entry name" value="Protein_kinase_ATP_BS"/>
</dbReference>
<organism evidence="17">
    <name type="scientific">Menopon gallinae</name>
    <name type="common">poultry shaft louse</name>
    <dbReference type="NCBI Taxonomy" id="328185"/>
    <lineage>
        <taxon>Eukaryota</taxon>
        <taxon>Metazoa</taxon>
        <taxon>Ecdysozoa</taxon>
        <taxon>Arthropoda</taxon>
        <taxon>Hexapoda</taxon>
        <taxon>Insecta</taxon>
        <taxon>Pterygota</taxon>
        <taxon>Neoptera</taxon>
        <taxon>Paraneoptera</taxon>
        <taxon>Psocodea</taxon>
        <taxon>Troctomorpha</taxon>
        <taxon>Phthiraptera</taxon>
        <taxon>Amblycera</taxon>
        <taxon>Menoponidae</taxon>
        <taxon>Menopon</taxon>
    </lineage>
</organism>
<dbReference type="Pfam" id="PF00069">
    <property type="entry name" value="Pkinase"/>
    <property type="match status" value="1"/>
</dbReference>
<gene>
    <name evidence="17" type="ORF">PYX00_004441</name>
</gene>
<dbReference type="FunFam" id="1.10.510.10:FF:000172">
    <property type="entry name" value="serine/threonine-protein kinase Nek1 isoform X1"/>
    <property type="match status" value="1"/>
</dbReference>
<evidence type="ECO:0000256" key="8">
    <source>
        <dbReference type="ARBA" id="ARBA00022777"/>
    </source>
</evidence>
<evidence type="ECO:0000256" key="14">
    <source>
        <dbReference type="RuleBase" id="RU000304"/>
    </source>
</evidence>
<dbReference type="PANTHER" id="PTHR44899:SF3">
    <property type="entry name" value="SERINE_THREONINE-PROTEIN KINASE NEK1"/>
    <property type="match status" value="1"/>
</dbReference>
<dbReference type="GO" id="GO:0046872">
    <property type="term" value="F:metal ion binding"/>
    <property type="evidence" value="ECO:0007669"/>
    <property type="project" value="UniProtKB-KW"/>
</dbReference>
<evidence type="ECO:0000256" key="4">
    <source>
        <dbReference type="ARBA" id="ARBA00022527"/>
    </source>
</evidence>
<dbReference type="GO" id="GO:0005524">
    <property type="term" value="F:ATP binding"/>
    <property type="evidence" value="ECO:0007669"/>
    <property type="project" value="UniProtKB-UniRule"/>
</dbReference>
<dbReference type="InterPro" id="IPR051131">
    <property type="entry name" value="NEK_Ser/Thr_kinase_NIMA"/>
</dbReference>
<dbReference type="InterPro" id="IPR008271">
    <property type="entry name" value="Ser/Thr_kinase_AS"/>
</dbReference>
<dbReference type="PANTHER" id="PTHR44899">
    <property type="entry name" value="CAMK FAMILY PROTEIN KINASE"/>
    <property type="match status" value="1"/>
</dbReference>
<feature type="binding site" evidence="13">
    <location>
        <position position="33"/>
    </location>
    <ligand>
        <name>ATP</name>
        <dbReference type="ChEBI" id="CHEBI:30616"/>
    </ligand>
</feature>
<dbReference type="CDD" id="cd08215">
    <property type="entry name" value="STKc_Nek"/>
    <property type="match status" value="1"/>
</dbReference>
<reference evidence="17" key="1">
    <citation type="journal article" date="2024" name="Gigascience">
        <title>Chromosome-level genome of the poultry shaft louse Menopon gallinae provides insight into the host-switching and adaptive evolution of parasitic lice.</title>
        <authorList>
            <person name="Xu Y."/>
            <person name="Ma L."/>
            <person name="Liu S."/>
            <person name="Liang Y."/>
            <person name="Liu Q."/>
            <person name="He Z."/>
            <person name="Tian L."/>
            <person name="Duan Y."/>
            <person name="Cai W."/>
            <person name="Li H."/>
            <person name="Song F."/>
        </authorList>
    </citation>
    <scope>NUCLEOTIDE SEQUENCE</scope>
    <source>
        <strain evidence="17">Cailab_2023a</strain>
    </source>
</reference>
<dbReference type="AlphaFoldDB" id="A0AAW2I4G8"/>
<dbReference type="SMART" id="SM00220">
    <property type="entry name" value="S_TKc"/>
    <property type="match status" value="1"/>
</dbReference>
<dbReference type="InterPro" id="IPR011009">
    <property type="entry name" value="Kinase-like_dom_sf"/>
</dbReference>
<dbReference type="EMBL" id="JARGDH010000002">
    <property type="protein sequence ID" value="KAL0277007.1"/>
    <property type="molecule type" value="Genomic_DNA"/>
</dbReference>
<name>A0AAW2I4G8_9NEOP</name>
<comment type="catalytic activity">
    <reaction evidence="11">
        <text>L-threonyl-[protein] + ATP = O-phospho-L-threonyl-[protein] + ADP + H(+)</text>
        <dbReference type="Rhea" id="RHEA:46608"/>
        <dbReference type="Rhea" id="RHEA-COMP:11060"/>
        <dbReference type="Rhea" id="RHEA-COMP:11605"/>
        <dbReference type="ChEBI" id="CHEBI:15378"/>
        <dbReference type="ChEBI" id="CHEBI:30013"/>
        <dbReference type="ChEBI" id="CHEBI:30616"/>
        <dbReference type="ChEBI" id="CHEBI:61977"/>
        <dbReference type="ChEBI" id="CHEBI:456216"/>
        <dbReference type="EC" id="2.7.11.1"/>
    </reaction>
</comment>
<comment type="catalytic activity">
    <reaction evidence="12">
        <text>L-seryl-[protein] + ATP = O-phospho-L-seryl-[protein] + ADP + H(+)</text>
        <dbReference type="Rhea" id="RHEA:17989"/>
        <dbReference type="Rhea" id="RHEA-COMP:9863"/>
        <dbReference type="Rhea" id="RHEA-COMP:11604"/>
        <dbReference type="ChEBI" id="CHEBI:15378"/>
        <dbReference type="ChEBI" id="CHEBI:29999"/>
        <dbReference type="ChEBI" id="CHEBI:30616"/>
        <dbReference type="ChEBI" id="CHEBI:83421"/>
        <dbReference type="ChEBI" id="CHEBI:456216"/>
        <dbReference type="EC" id="2.7.11.1"/>
    </reaction>
</comment>
<dbReference type="PROSITE" id="PS50011">
    <property type="entry name" value="PROTEIN_KINASE_DOM"/>
    <property type="match status" value="1"/>
</dbReference>
<accession>A0AAW2I4G8</accession>
<evidence type="ECO:0000259" key="16">
    <source>
        <dbReference type="PROSITE" id="PS50011"/>
    </source>
</evidence>
<keyword evidence="10" id="KW-0460">Magnesium</keyword>
<dbReference type="PROSITE" id="PS00107">
    <property type="entry name" value="PROTEIN_KINASE_ATP"/>
    <property type="match status" value="1"/>
</dbReference>
<dbReference type="GO" id="GO:0004674">
    <property type="term" value="F:protein serine/threonine kinase activity"/>
    <property type="evidence" value="ECO:0007669"/>
    <property type="project" value="UniProtKB-KW"/>
</dbReference>
<comment type="cofactor">
    <cofactor evidence="1">
        <name>Mg(2+)</name>
        <dbReference type="ChEBI" id="CHEBI:18420"/>
    </cofactor>
</comment>
<evidence type="ECO:0000256" key="6">
    <source>
        <dbReference type="ARBA" id="ARBA00022723"/>
    </source>
</evidence>
<evidence type="ECO:0000256" key="15">
    <source>
        <dbReference type="SAM" id="MobiDB-lite"/>
    </source>
</evidence>
<evidence type="ECO:0000256" key="1">
    <source>
        <dbReference type="ARBA" id="ARBA00001946"/>
    </source>
</evidence>
<comment type="similarity">
    <text evidence="2">Belongs to the protein kinase superfamily. NEK Ser/Thr protein kinase family. NIMA subfamily.</text>
</comment>
<dbReference type="InterPro" id="IPR000719">
    <property type="entry name" value="Prot_kinase_dom"/>
</dbReference>
<evidence type="ECO:0000256" key="12">
    <source>
        <dbReference type="ARBA" id="ARBA00048679"/>
    </source>
</evidence>
<comment type="caution">
    <text evidence="17">The sequence shown here is derived from an EMBL/GenBank/DDBJ whole genome shotgun (WGS) entry which is preliminary data.</text>
</comment>
<evidence type="ECO:0000256" key="11">
    <source>
        <dbReference type="ARBA" id="ARBA00047899"/>
    </source>
</evidence>
<sequence length="476" mass="54878">MDKYNFSKEIGRGSFGKVYLIESRQTGIQYVLKQIDLNKMDKKQVKTASKEVEVLSKLKHSHIVRYKESYEIGDRLNIIMEYCENGDLHKKIKEKRVMNECFSDNEIFDYFVQICLAVEYIHEQKILHRDLKTKNIFLTKGNLVKLGDFGVAKVLENSFELASTCIGSPYYISPEICENKPYNKKSDIWALGCVLYELATLKYAFVAKNVKILIAKISTGTFNPLPVNVNPVLKSLLINMLKPNPKDRPTASEILRKPFLNKFKCKYSPECSILRKRSSSGDNSKKCFKLNNEVKILSTSCTNVNDKNRYRDITKPETKYKVPFFNNRFKSLKKNTDGKSSTGSERLKEDLSKGVVAEKKNWETMKTVKLLKVDSEYYNMIAESNRLKSVDSEIEKECSSDQETKSEDHIPSTDHCRGTVGQTEEVRRRWMANTLEKKELLTILSEAELIDITLVKAPEMIALGNFVLFHLHYQRN</sequence>
<evidence type="ECO:0000256" key="7">
    <source>
        <dbReference type="ARBA" id="ARBA00022741"/>
    </source>
</evidence>
<keyword evidence="9 13" id="KW-0067">ATP-binding</keyword>
<protein>
    <recommendedName>
        <fullName evidence="3">non-specific serine/threonine protein kinase</fullName>
        <ecNumber evidence="3">2.7.11.1</ecNumber>
    </recommendedName>
</protein>
<evidence type="ECO:0000256" key="2">
    <source>
        <dbReference type="ARBA" id="ARBA00010886"/>
    </source>
</evidence>
<evidence type="ECO:0000256" key="13">
    <source>
        <dbReference type="PROSITE-ProRule" id="PRU10141"/>
    </source>
</evidence>
<evidence type="ECO:0000256" key="10">
    <source>
        <dbReference type="ARBA" id="ARBA00022842"/>
    </source>
</evidence>
<evidence type="ECO:0000313" key="17">
    <source>
        <dbReference type="EMBL" id="KAL0277007.1"/>
    </source>
</evidence>
<keyword evidence="6" id="KW-0479">Metal-binding</keyword>
<dbReference type="Gene3D" id="1.10.510.10">
    <property type="entry name" value="Transferase(Phosphotransferase) domain 1"/>
    <property type="match status" value="1"/>
</dbReference>
<feature type="region of interest" description="Disordered" evidence="15">
    <location>
        <begin position="400"/>
        <end position="419"/>
    </location>
</feature>
<feature type="domain" description="Protein kinase" evidence="16">
    <location>
        <begin position="4"/>
        <end position="260"/>
    </location>
</feature>
<dbReference type="FunFam" id="3.30.200.20:FF:000097">
    <property type="entry name" value="Probable serine/threonine-protein kinase nek1"/>
    <property type="match status" value="1"/>
</dbReference>
<feature type="compositionally biased region" description="Basic and acidic residues" evidence="15">
    <location>
        <begin position="400"/>
        <end position="417"/>
    </location>
</feature>
<keyword evidence="4 14" id="KW-0723">Serine/threonine-protein kinase</keyword>
<dbReference type="PROSITE" id="PS00108">
    <property type="entry name" value="PROTEIN_KINASE_ST"/>
    <property type="match status" value="1"/>
</dbReference>
<keyword evidence="7 13" id="KW-0547">Nucleotide-binding</keyword>
<evidence type="ECO:0000256" key="5">
    <source>
        <dbReference type="ARBA" id="ARBA00022679"/>
    </source>
</evidence>
<dbReference type="EC" id="2.7.11.1" evidence="3"/>
<keyword evidence="5" id="KW-0808">Transferase</keyword>
<evidence type="ECO:0000256" key="9">
    <source>
        <dbReference type="ARBA" id="ARBA00022840"/>
    </source>
</evidence>
<dbReference type="SUPFAM" id="SSF56112">
    <property type="entry name" value="Protein kinase-like (PK-like)"/>
    <property type="match status" value="1"/>
</dbReference>
<proteinExistence type="inferred from homology"/>
<keyword evidence="8" id="KW-0418">Kinase</keyword>